<dbReference type="Pfam" id="PF08100">
    <property type="entry name" value="Dimerisation"/>
    <property type="match status" value="1"/>
</dbReference>
<dbReference type="PANTHER" id="PTHR11746">
    <property type="entry name" value="O-METHYLTRANSFERASE"/>
    <property type="match status" value="1"/>
</dbReference>
<dbReference type="InterPro" id="IPR036390">
    <property type="entry name" value="WH_DNA-bd_sf"/>
</dbReference>
<dbReference type="OrthoDB" id="1606438at2759"/>
<name>A0A200QTC0_MACCD</name>
<dbReference type="Gene3D" id="3.40.50.150">
    <property type="entry name" value="Vaccinia Virus protein VP39"/>
    <property type="match status" value="1"/>
</dbReference>
<feature type="domain" description="O-methyltransferase C-terminal" evidence="7">
    <location>
        <begin position="159"/>
        <end position="364"/>
    </location>
</feature>
<dbReference type="InterPro" id="IPR029063">
    <property type="entry name" value="SAM-dependent_MTases_sf"/>
</dbReference>
<dbReference type="SUPFAM" id="SSF53335">
    <property type="entry name" value="S-adenosyl-L-methionine-dependent methyltransferases"/>
    <property type="match status" value="1"/>
</dbReference>
<keyword evidence="3 9" id="KW-0808">Transferase</keyword>
<dbReference type="GO" id="GO:0046983">
    <property type="term" value="F:protein dimerization activity"/>
    <property type="evidence" value="ECO:0007669"/>
    <property type="project" value="InterPro"/>
</dbReference>
<dbReference type="GO" id="GO:0009820">
    <property type="term" value="P:alkaloid metabolic process"/>
    <property type="evidence" value="ECO:0007669"/>
    <property type="project" value="UniProtKB-KW"/>
</dbReference>
<dbReference type="InterPro" id="IPR036388">
    <property type="entry name" value="WH-like_DNA-bd_sf"/>
</dbReference>
<dbReference type="InterPro" id="IPR016461">
    <property type="entry name" value="COMT-like"/>
</dbReference>
<evidence type="ECO:0000259" key="7">
    <source>
        <dbReference type="Pfam" id="PF00891"/>
    </source>
</evidence>
<keyword evidence="2 9" id="KW-0489">Methyltransferase</keyword>
<feature type="region of interest" description="Disordered" evidence="6">
    <location>
        <begin position="90"/>
        <end position="112"/>
    </location>
</feature>
<dbReference type="AlphaFoldDB" id="A0A200QTC0"/>
<sequence length="383" mass="42180">MDAKLEEANNGCYISEAGNLGRLICLPMALRAAIELNVFNIISEFGPGAQLSSQDLVAKIPTTNPNAHIYLERILRLLAASSFLSVTTRTSSKSSPTSIINGRNGNINGGDQHHDKKVVTERVYGLTKESRCLVPREEDGVSLVPMLMFVADKVVVESFYNLKEVVLRQGCVPFDMTHGVSIFEYAGKEPRMNKVFNEAMGDFSVVAFDEVLKVYNGFVDMKELVDVGGGIGTSLSNIVAKYPHIRGINFDLSHVISVAPNYPGVEHVAGDMFEELPKAQNILLKWVLHDWDDEQCLKLLKNCWNSLPEGGKVIVIEFVIPSEIGDNAESFNALTPDLLMMALNPGGKERNLVEFYDLANATGFTKAKSHPISQGLHVIEFHK</sequence>
<keyword evidence="1" id="KW-0017">Alkaloid metabolism</keyword>
<evidence type="ECO:0000256" key="6">
    <source>
        <dbReference type="SAM" id="MobiDB-lite"/>
    </source>
</evidence>
<feature type="active site" description="Proton acceptor" evidence="5">
    <location>
        <position position="289"/>
    </location>
</feature>
<dbReference type="Gene3D" id="1.10.10.10">
    <property type="entry name" value="Winged helix-like DNA-binding domain superfamily/Winged helix DNA-binding domain"/>
    <property type="match status" value="1"/>
</dbReference>
<keyword evidence="10" id="KW-1185">Reference proteome</keyword>
<feature type="compositionally biased region" description="Low complexity" evidence="6">
    <location>
        <begin position="90"/>
        <end position="110"/>
    </location>
</feature>
<dbReference type="EMBL" id="MVGT01001099">
    <property type="protein sequence ID" value="OVA13718.1"/>
    <property type="molecule type" value="Genomic_DNA"/>
</dbReference>
<feature type="domain" description="O-methyltransferase dimerisation" evidence="8">
    <location>
        <begin position="25"/>
        <end position="90"/>
    </location>
</feature>
<dbReference type="PIRSF" id="PIRSF005739">
    <property type="entry name" value="O-mtase"/>
    <property type="match status" value="1"/>
</dbReference>
<dbReference type="InParanoid" id="A0A200QTC0"/>
<organism evidence="9 10">
    <name type="scientific">Macleaya cordata</name>
    <name type="common">Five-seeded plume-poppy</name>
    <name type="synonym">Bocconia cordata</name>
    <dbReference type="NCBI Taxonomy" id="56857"/>
    <lineage>
        <taxon>Eukaryota</taxon>
        <taxon>Viridiplantae</taxon>
        <taxon>Streptophyta</taxon>
        <taxon>Embryophyta</taxon>
        <taxon>Tracheophyta</taxon>
        <taxon>Spermatophyta</taxon>
        <taxon>Magnoliopsida</taxon>
        <taxon>Ranunculales</taxon>
        <taxon>Papaveraceae</taxon>
        <taxon>Papaveroideae</taxon>
        <taxon>Macleaya</taxon>
    </lineage>
</organism>
<protein>
    <submittedName>
        <fullName evidence="9">O-methyltransferase</fullName>
    </submittedName>
</protein>
<evidence type="ECO:0000313" key="9">
    <source>
        <dbReference type="EMBL" id="OVA13718.1"/>
    </source>
</evidence>
<dbReference type="GO" id="GO:0008171">
    <property type="term" value="F:O-methyltransferase activity"/>
    <property type="evidence" value="ECO:0007669"/>
    <property type="project" value="InterPro"/>
</dbReference>
<evidence type="ECO:0000256" key="2">
    <source>
        <dbReference type="ARBA" id="ARBA00022603"/>
    </source>
</evidence>
<evidence type="ECO:0000256" key="1">
    <source>
        <dbReference type="ARBA" id="ARBA00022589"/>
    </source>
</evidence>
<gene>
    <name evidence="9" type="ORF">BVC80_1765g15</name>
</gene>
<dbReference type="InterPro" id="IPR001077">
    <property type="entry name" value="COMT_C"/>
</dbReference>
<dbReference type="Pfam" id="PF00891">
    <property type="entry name" value="Methyltransf_2"/>
    <property type="match status" value="1"/>
</dbReference>
<dbReference type="FunFam" id="1.10.10.10:FF:000357">
    <property type="entry name" value="Caffeic acid 3-O-methyltransferase"/>
    <property type="match status" value="1"/>
</dbReference>
<dbReference type="SUPFAM" id="SSF46785">
    <property type="entry name" value="Winged helix' DNA-binding domain"/>
    <property type="match status" value="1"/>
</dbReference>
<keyword evidence="4" id="KW-0949">S-adenosyl-L-methionine</keyword>
<dbReference type="PROSITE" id="PS51683">
    <property type="entry name" value="SAM_OMT_II"/>
    <property type="match status" value="1"/>
</dbReference>
<evidence type="ECO:0000256" key="4">
    <source>
        <dbReference type="ARBA" id="ARBA00022691"/>
    </source>
</evidence>
<dbReference type="Proteomes" id="UP000195402">
    <property type="component" value="Unassembled WGS sequence"/>
</dbReference>
<evidence type="ECO:0000256" key="5">
    <source>
        <dbReference type="PIRSR" id="PIRSR005739-1"/>
    </source>
</evidence>
<evidence type="ECO:0000259" key="8">
    <source>
        <dbReference type="Pfam" id="PF08100"/>
    </source>
</evidence>
<comment type="caution">
    <text evidence="9">The sequence shown here is derived from an EMBL/GenBank/DDBJ whole genome shotgun (WGS) entry which is preliminary data.</text>
</comment>
<dbReference type="GO" id="GO:0032259">
    <property type="term" value="P:methylation"/>
    <property type="evidence" value="ECO:0007669"/>
    <property type="project" value="UniProtKB-KW"/>
</dbReference>
<proteinExistence type="predicted"/>
<evidence type="ECO:0000256" key="3">
    <source>
        <dbReference type="ARBA" id="ARBA00022679"/>
    </source>
</evidence>
<accession>A0A200QTC0</accession>
<evidence type="ECO:0000313" key="10">
    <source>
        <dbReference type="Proteomes" id="UP000195402"/>
    </source>
</evidence>
<reference evidence="9 10" key="1">
    <citation type="journal article" date="2017" name="Mol. Plant">
        <title>The Genome of Medicinal Plant Macleaya cordata Provides New Insights into Benzylisoquinoline Alkaloids Metabolism.</title>
        <authorList>
            <person name="Liu X."/>
            <person name="Liu Y."/>
            <person name="Huang P."/>
            <person name="Ma Y."/>
            <person name="Qing Z."/>
            <person name="Tang Q."/>
            <person name="Cao H."/>
            <person name="Cheng P."/>
            <person name="Zheng Y."/>
            <person name="Yuan Z."/>
            <person name="Zhou Y."/>
            <person name="Liu J."/>
            <person name="Tang Z."/>
            <person name="Zhuo Y."/>
            <person name="Zhang Y."/>
            <person name="Yu L."/>
            <person name="Huang J."/>
            <person name="Yang P."/>
            <person name="Peng Q."/>
            <person name="Zhang J."/>
            <person name="Jiang W."/>
            <person name="Zhang Z."/>
            <person name="Lin K."/>
            <person name="Ro D.K."/>
            <person name="Chen X."/>
            <person name="Xiong X."/>
            <person name="Shang Y."/>
            <person name="Huang S."/>
            <person name="Zeng J."/>
        </authorList>
    </citation>
    <scope>NUCLEOTIDE SEQUENCE [LARGE SCALE GENOMIC DNA]</scope>
    <source>
        <strain evidence="10">cv. BLH2017</strain>
        <tissue evidence="9">Root</tissue>
    </source>
</reference>
<dbReference type="STRING" id="56857.A0A200QTC0"/>
<dbReference type="OMA" id="MFETIPN"/>
<dbReference type="InterPro" id="IPR012967">
    <property type="entry name" value="COMT_dimerisation"/>
</dbReference>